<keyword evidence="12" id="KW-1185">Reference proteome</keyword>
<evidence type="ECO:0000256" key="9">
    <source>
        <dbReference type="ARBA" id="ARBA00048173"/>
    </source>
</evidence>
<protein>
    <recommendedName>
        <fullName evidence="1">RNA-directed DNA polymerase</fullName>
        <ecNumber evidence="1">2.7.7.49</ecNumber>
    </recommendedName>
</protein>
<feature type="domain" description="Reverse transcriptase" evidence="10">
    <location>
        <begin position="17"/>
        <end position="240"/>
    </location>
</feature>
<dbReference type="GO" id="GO:0051607">
    <property type="term" value="P:defense response to virus"/>
    <property type="evidence" value="ECO:0007669"/>
    <property type="project" value="UniProtKB-KW"/>
</dbReference>
<dbReference type="Pfam" id="PF00078">
    <property type="entry name" value="RVT_1"/>
    <property type="match status" value="1"/>
</dbReference>
<evidence type="ECO:0000256" key="1">
    <source>
        <dbReference type="ARBA" id="ARBA00012493"/>
    </source>
</evidence>
<dbReference type="SUPFAM" id="SSF56672">
    <property type="entry name" value="DNA/RNA polymerases"/>
    <property type="match status" value="1"/>
</dbReference>
<dbReference type="PANTHER" id="PTHR34047:SF7">
    <property type="entry name" value="RNA-DIRECTED DNA POLYMERASE"/>
    <property type="match status" value="1"/>
</dbReference>
<dbReference type="InterPro" id="IPR000123">
    <property type="entry name" value="Reverse_transcriptase_msDNA"/>
</dbReference>
<gene>
    <name evidence="11" type="ORF">SAMN04489859_102246</name>
</gene>
<keyword evidence="3" id="KW-0548">Nucleotidyltransferase</keyword>
<accession>A0A1H8KJ94</accession>
<dbReference type="PROSITE" id="PS50878">
    <property type="entry name" value="RT_POL"/>
    <property type="match status" value="1"/>
</dbReference>
<proteinExistence type="inferred from homology"/>
<sequence>MSSNIVKALSLQTGMDVLLVERIIQTAPIRYKTYRIPKQAGGFREISQPAIEVKALQRGLIEILLRNLPLHEAATAYRTGMSIRDNALRHAGDGPILKMDFKDFFPSIRPADWSAYCEKTGVLTEADDVKATSLILFHRPKGSSIHRLAIGAPSSPFLSNALMFDFDKLVTDAVGRDHVRYTRYADDLTFSAPRTGHLVNVDRIVRAAIKSIDRPRLKINDDKTTRVTRKYGRKVTGLTLTNDGSVSIGRERKRLIHAAVYRASKGELDLPSLAELKGLLGFANSAEPAFIMTLRERYGDEVIKYIQRYRIPKRIPQQ</sequence>
<dbReference type="RefSeq" id="WP_090613932.1">
    <property type="nucleotide sequence ID" value="NZ_CP067124.1"/>
</dbReference>
<evidence type="ECO:0000256" key="4">
    <source>
        <dbReference type="ARBA" id="ARBA00022723"/>
    </source>
</evidence>
<evidence type="ECO:0000256" key="3">
    <source>
        <dbReference type="ARBA" id="ARBA00022695"/>
    </source>
</evidence>
<evidence type="ECO:0000313" key="11">
    <source>
        <dbReference type="EMBL" id="SEN92741.1"/>
    </source>
</evidence>
<comment type="catalytic activity">
    <reaction evidence="9">
        <text>DNA(n) + a 2'-deoxyribonucleoside 5'-triphosphate = DNA(n+1) + diphosphate</text>
        <dbReference type="Rhea" id="RHEA:22508"/>
        <dbReference type="Rhea" id="RHEA-COMP:17339"/>
        <dbReference type="Rhea" id="RHEA-COMP:17340"/>
        <dbReference type="ChEBI" id="CHEBI:33019"/>
        <dbReference type="ChEBI" id="CHEBI:61560"/>
        <dbReference type="ChEBI" id="CHEBI:173112"/>
        <dbReference type="EC" id="2.7.7.49"/>
    </reaction>
</comment>
<evidence type="ECO:0000256" key="6">
    <source>
        <dbReference type="ARBA" id="ARBA00022918"/>
    </source>
</evidence>
<keyword evidence="4" id="KW-0479">Metal-binding</keyword>
<dbReference type="Proteomes" id="UP000199054">
    <property type="component" value="Unassembled WGS sequence"/>
</dbReference>
<reference evidence="11 12" key="1">
    <citation type="submission" date="2016-10" db="EMBL/GenBank/DDBJ databases">
        <authorList>
            <person name="de Groot N.N."/>
        </authorList>
    </citation>
    <scope>NUCLEOTIDE SEQUENCE [LARGE SCALE GENOMIC DNA]</scope>
    <source>
        <strain evidence="11 12">DSM 8512</strain>
    </source>
</reference>
<dbReference type="GO" id="GO:0046872">
    <property type="term" value="F:metal ion binding"/>
    <property type="evidence" value="ECO:0007669"/>
    <property type="project" value="UniProtKB-KW"/>
</dbReference>
<organism evidence="11 12">
    <name type="scientific">Paracoccus alcaliphilus</name>
    <dbReference type="NCBI Taxonomy" id="34002"/>
    <lineage>
        <taxon>Bacteria</taxon>
        <taxon>Pseudomonadati</taxon>
        <taxon>Pseudomonadota</taxon>
        <taxon>Alphaproteobacteria</taxon>
        <taxon>Rhodobacterales</taxon>
        <taxon>Paracoccaceae</taxon>
        <taxon>Paracoccus</taxon>
    </lineage>
</organism>
<name>A0A1H8KJ94_9RHOB</name>
<dbReference type="EMBL" id="FODE01000022">
    <property type="protein sequence ID" value="SEN92741.1"/>
    <property type="molecule type" value="Genomic_DNA"/>
</dbReference>
<keyword evidence="5" id="KW-0460">Magnesium</keyword>
<keyword evidence="6 11" id="KW-0695">RNA-directed DNA polymerase</keyword>
<dbReference type="PRINTS" id="PR00866">
    <property type="entry name" value="RNADNAPOLMS"/>
</dbReference>
<dbReference type="InterPro" id="IPR051083">
    <property type="entry name" value="GrpII_Intron_Splice-Mob/Def"/>
</dbReference>
<evidence type="ECO:0000259" key="10">
    <source>
        <dbReference type="PROSITE" id="PS50878"/>
    </source>
</evidence>
<evidence type="ECO:0000256" key="7">
    <source>
        <dbReference type="ARBA" id="ARBA00023118"/>
    </source>
</evidence>
<comment type="similarity">
    <text evidence="8">Belongs to the bacterial reverse transcriptase family.</text>
</comment>
<evidence type="ECO:0000313" key="12">
    <source>
        <dbReference type="Proteomes" id="UP000199054"/>
    </source>
</evidence>
<evidence type="ECO:0000256" key="8">
    <source>
        <dbReference type="ARBA" id="ARBA00034120"/>
    </source>
</evidence>
<dbReference type="InterPro" id="IPR043502">
    <property type="entry name" value="DNA/RNA_pol_sf"/>
</dbReference>
<dbReference type="InterPro" id="IPR000477">
    <property type="entry name" value="RT_dom"/>
</dbReference>
<keyword evidence="7" id="KW-0051">Antiviral defense</keyword>
<keyword evidence="2" id="KW-0808">Transferase</keyword>
<dbReference type="GO" id="GO:0003723">
    <property type="term" value="F:RNA binding"/>
    <property type="evidence" value="ECO:0007669"/>
    <property type="project" value="InterPro"/>
</dbReference>
<dbReference type="AlphaFoldDB" id="A0A1H8KJ94"/>
<dbReference type="CDD" id="cd03487">
    <property type="entry name" value="RT_Bac_retron_II"/>
    <property type="match status" value="1"/>
</dbReference>
<dbReference type="EC" id="2.7.7.49" evidence="1"/>
<dbReference type="OrthoDB" id="7055795at2"/>
<dbReference type="PANTHER" id="PTHR34047">
    <property type="entry name" value="NUCLEAR INTRON MATURASE 1, MITOCHONDRIAL-RELATED"/>
    <property type="match status" value="1"/>
</dbReference>
<dbReference type="GO" id="GO:0003964">
    <property type="term" value="F:RNA-directed DNA polymerase activity"/>
    <property type="evidence" value="ECO:0007669"/>
    <property type="project" value="UniProtKB-KW"/>
</dbReference>
<dbReference type="NCBIfam" id="NF038233">
    <property type="entry name" value="retron_St85_RT"/>
    <property type="match status" value="1"/>
</dbReference>
<evidence type="ECO:0000256" key="5">
    <source>
        <dbReference type="ARBA" id="ARBA00022842"/>
    </source>
</evidence>
<evidence type="ECO:0000256" key="2">
    <source>
        <dbReference type="ARBA" id="ARBA00022679"/>
    </source>
</evidence>
<dbReference type="STRING" id="34002.SAMN04489859_102246"/>